<evidence type="ECO:0000313" key="2">
    <source>
        <dbReference type="EMBL" id="RFO94864.1"/>
    </source>
</evidence>
<sequence>MKSAGSIAVLACVLDSAVLLSGLAASDWTTVLGCTFLHGTACMFFAQGIAGELISGPEARRQDAAVVGFVLACVLPVLGMVGMLLLVVPALGRRAETAAALPWRQLPTPELPAKAPLHGAAHGLFGSRNLDAILHNASRPTARVAALLGTLRLPDVQAAVLLRKALKDKNEEVRLLAYALLNRKEKAVEARIHGLRQALEIATPGQACTHHRALAHAYWELYLLSAQHVASGAQVLSYVCEHARDALEHRAEDGGLQFLLGRALLRQKQWGMARQAFQDAESAGMEPRRTLAYRAEIDFRHAKAHAPCSPHRPEAAKAQLDPGYGVVEGLDHETARA</sequence>
<evidence type="ECO:0008006" key="4">
    <source>
        <dbReference type="Google" id="ProtNLM"/>
    </source>
</evidence>
<feature type="transmembrane region" description="Helical" evidence="1">
    <location>
        <begin position="36"/>
        <end position="54"/>
    </location>
</feature>
<keyword evidence="1" id="KW-0812">Transmembrane</keyword>
<evidence type="ECO:0000256" key="1">
    <source>
        <dbReference type="SAM" id="Phobius"/>
    </source>
</evidence>
<dbReference type="OrthoDB" id="5393896at2"/>
<dbReference type="InterPro" id="IPR011990">
    <property type="entry name" value="TPR-like_helical_dom_sf"/>
</dbReference>
<organism evidence="2 3">
    <name type="scientific">Rhodoferax lacus</name>
    <dbReference type="NCBI Taxonomy" id="2184758"/>
    <lineage>
        <taxon>Bacteria</taxon>
        <taxon>Pseudomonadati</taxon>
        <taxon>Pseudomonadota</taxon>
        <taxon>Betaproteobacteria</taxon>
        <taxon>Burkholderiales</taxon>
        <taxon>Comamonadaceae</taxon>
        <taxon>Rhodoferax</taxon>
    </lineage>
</organism>
<gene>
    <name evidence="2" type="ORF">DIC66_21245</name>
</gene>
<keyword evidence="1" id="KW-1133">Transmembrane helix</keyword>
<comment type="caution">
    <text evidence="2">The sequence shown here is derived from an EMBL/GenBank/DDBJ whole genome shotgun (WGS) entry which is preliminary data.</text>
</comment>
<accession>A0A3E1R699</accession>
<dbReference type="AlphaFoldDB" id="A0A3E1R699"/>
<protein>
    <recommendedName>
        <fullName evidence="4">HEAT repeat domain-containing protein</fullName>
    </recommendedName>
</protein>
<dbReference type="EMBL" id="QFZK01000028">
    <property type="protein sequence ID" value="RFO94864.1"/>
    <property type="molecule type" value="Genomic_DNA"/>
</dbReference>
<reference evidence="2 3" key="1">
    <citation type="submission" date="2018-05" db="EMBL/GenBank/DDBJ databases">
        <title>Rhodoferax soyangensis sp.nov., isolated from an oligotrophic freshwater lake.</title>
        <authorList>
            <person name="Park M."/>
        </authorList>
    </citation>
    <scope>NUCLEOTIDE SEQUENCE [LARGE SCALE GENOMIC DNA]</scope>
    <source>
        <strain evidence="2 3">IMCC26218</strain>
    </source>
</reference>
<evidence type="ECO:0000313" key="3">
    <source>
        <dbReference type="Proteomes" id="UP000260665"/>
    </source>
</evidence>
<dbReference type="RefSeq" id="WP_117180193.1">
    <property type="nucleotide sequence ID" value="NZ_QFZK01000028.1"/>
</dbReference>
<feature type="transmembrane region" description="Helical" evidence="1">
    <location>
        <begin position="66"/>
        <end position="88"/>
    </location>
</feature>
<keyword evidence="3" id="KW-1185">Reference proteome</keyword>
<dbReference type="Proteomes" id="UP000260665">
    <property type="component" value="Unassembled WGS sequence"/>
</dbReference>
<name>A0A3E1R699_9BURK</name>
<dbReference type="Gene3D" id="1.25.40.10">
    <property type="entry name" value="Tetratricopeptide repeat domain"/>
    <property type="match status" value="1"/>
</dbReference>
<keyword evidence="1" id="KW-0472">Membrane</keyword>
<proteinExistence type="predicted"/>